<comment type="subcellular location">
    <subcellularLocation>
        <location evidence="1">Cell membrane</location>
        <topology evidence="1">Multi-pass membrane protein</topology>
    </subcellularLocation>
</comment>
<reference evidence="8 9" key="1">
    <citation type="submission" date="2020-04" db="EMBL/GenBank/DDBJ databases">
        <title>Azohydromonas sp. isolated from soil.</title>
        <authorList>
            <person name="Dahal R.H."/>
        </authorList>
    </citation>
    <scope>NUCLEOTIDE SEQUENCE [LARGE SCALE GENOMIC DNA]</scope>
    <source>
        <strain evidence="8 9">G-1-1-14</strain>
    </source>
</reference>
<dbReference type="Proteomes" id="UP000574067">
    <property type="component" value="Unassembled WGS sequence"/>
</dbReference>
<keyword evidence="4 7" id="KW-0812">Transmembrane</keyword>
<feature type="transmembrane region" description="Helical" evidence="7">
    <location>
        <begin position="61"/>
        <end position="83"/>
    </location>
</feature>
<evidence type="ECO:0000256" key="4">
    <source>
        <dbReference type="ARBA" id="ARBA00022692"/>
    </source>
</evidence>
<protein>
    <submittedName>
        <fullName evidence="8">Na+/H+ antiporter subunit E</fullName>
    </submittedName>
</protein>
<dbReference type="Pfam" id="PF01899">
    <property type="entry name" value="MNHE"/>
    <property type="match status" value="1"/>
</dbReference>
<dbReference type="GO" id="GO:0005886">
    <property type="term" value="C:plasma membrane"/>
    <property type="evidence" value="ECO:0007669"/>
    <property type="project" value="UniProtKB-SubCell"/>
</dbReference>
<keyword evidence="6 7" id="KW-0472">Membrane</keyword>
<dbReference type="InterPro" id="IPR002758">
    <property type="entry name" value="Cation_antiport_E"/>
</dbReference>
<dbReference type="NCBIfam" id="NF006518">
    <property type="entry name" value="PRK08965.1-2"/>
    <property type="match status" value="1"/>
</dbReference>
<keyword evidence="5 7" id="KW-1133">Transmembrane helix</keyword>
<evidence type="ECO:0000313" key="9">
    <source>
        <dbReference type="Proteomes" id="UP000574067"/>
    </source>
</evidence>
<dbReference type="RefSeq" id="WP_169160662.1">
    <property type="nucleotide sequence ID" value="NZ_JABBFW010000007.1"/>
</dbReference>
<accession>A0A848FA68</accession>
<keyword evidence="9" id="KW-1185">Reference proteome</keyword>
<gene>
    <name evidence="8" type="ORF">HHL10_12320</name>
</gene>
<sequence length="162" mass="18005">MRRWLPAPLLSAALFVLWLMLQESLSPGHLLLGAVLALVIPVLTAPLRPAAGPMRRPLVLGRLILMVGVEVVVSALQVGRGVLRSRRRPPRGRFVVIPLELRDEHALAALAVITAVIPGTVWCELAPDRSALLLHVFDVEDEAAFIDSYKRRYERPLQEIFE</sequence>
<keyword evidence="3" id="KW-1003">Cell membrane</keyword>
<evidence type="ECO:0000256" key="7">
    <source>
        <dbReference type="SAM" id="Phobius"/>
    </source>
</evidence>
<evidence type="ECO:0000256" key="5">
    <source>
        <dbReference type="ARBA" id="ARBA00022989"/>
    </source>
</evidence>
<evidence type="ECO:0000256" key="2">
    <source>
        <dbReference type="ARBA" id="ARBA00006228"/>
    </source>
</evidence>
<proteinExistence type="inferred from homology"/>
<dbReference type="GO" id="GO:0008324">
    <property type="term" value="F:monoatomic cation transmembrane transporter activity"/>
    <property type="evidence" value="ECO:0007669"/>
    <property type="project" value="InterPro"/>
</dbReference>
<comment type="caution">
    <text evidence="8">The sequence shown here is derived from an EMBL/GenBank/DDBJ whole genome shotgun (WGS) entry which is preliminary data.</text>
</comment>
<comment type="similarity">
    <text evidence="2">Belongs to the CPA3 antiporters (TC 2.A.63) subunit E family.</text>
</comment>
<evidence type="ECO:0000256" key="1">
    <source>
        <dbReference type="ARBA" id="ARBA00004651"/>
    </source>
</evidence>
<dbReference type="PIRSF" id="PIRSF019239">
    <property type="entry name" value="MrpE"/>
    <property type="match status" value="1"/>
</dbReference>
<evidence type="ECO:0000256" key="3">
    <source>
        <dbReference type="ARBA" id="ARBA00022475"/>
    </source>
</evidence>
<name>A0A848FA68_9BURK</name>
<dbReference type="PANTHER" id="PTHR34584:SF1">
    <property type="entry name" value="NA(+)_H(+) ANTIPORTER SUBUNIT E1"/>
    <property type="match status" value="1"/>
</dbReference>
<dbReference type="NCBIfam" id="NF006520">
    <property type="entry name" value="PRK08965.1-4"/>
    <property type="match status" value="1"/>
</dbReference>
<dbReference type="PANTHER" id="PTHR34584">
    <property type="entry name" value="NA(+)/H(+) ANTIPORTER SUBUNIT E1"/>
    <property type="match status" value="1"/>
</dbReference>
<dbReference type="EMBL" id="JABBFW010000007">
    <property type="protein sequence ID" value="NML15756.1"/>
    <property type="molecule type" value="Genomic_DNA"/>
</dbReference>
<organism evidence="8 9">
    <name type="scientific">Azohydromonas caseinilytica</name>
    <dbReference type="NCBI Taxonomy" id="2728836"/>
    <lineage>
        <taxon>Bacteria</taxon>
        <taxon>Pseudomonadati</taxon>
        <taxon>Pseudomonadota</taxon>
        <taxon>Betaproteobacteria</taxon>
        <taxon>Burkholderiales</taxon>
        <taxon>Sphaerotilaceae</taxon>
        <taxon>Azohydromonas</taxon>
    </lineage>
</organism>
<dbReference type="AlphaFoldDB" id="A0A848FA68"/>
<evidence type="ECO:0000313" key="8">
    <source>
        <dbReference type="EMBL" id="NML15756.1"/>
    </source>
</evidence>
<evidence type="ECO:0000256" key="6">
    <source>
        <dbReference type="ARBA" id="ARBA00023136"/>
    </source>
</evidence>